<reference evidence="1 2" key="1">
    <citation type="submission" date="2019-01" db="EMBL/GenBank/DDBJ databases">
        <title>Sequencing of cultivated peanut Arachis hypogaea provides insights into genome evolution and oil improvement.</title>
        <authorList>
            <person name="Chen X."/>
        </authorList>
    </citation>
    <scope>NUCLEOTIDE SEQUENCE [LARGE SCALE GENOMIC DNA]</scope>
    <source>
        <strain evidence="2">cv. Fuhuasheng</strain>
        <tissue evidence="1">Leaves</tissue>
    </source>
</reference>
<accession>A0A445AZK1</accession>
<name>A0A445AZK1_ARAHY</name>
<evidence type="ECO:0000313" key="2">
    <source>
        <dbReference type="Proteomes" id="UP000289738"/>
    </source>
</evidence>
<comment type="caution">
    <text evidence="1">The sequence shown here is derived from an EMBL/GenBank/DDBJ whole genome shotgun (WGS) entry which is preliminary data.</text>
</comment>
<organism evidence="1 2">
    <name type="scientific">Arachis hypogaea</name>
    <name type="common">Peanut</name>
    <dbReference type="NCBI Taxonomy" id="3818"/>
    <lineage>
        <taxon>Eukaryota</taxon>
        <taxon>Viridiplantae</taxon>
        <taxon>Streptophyta</taxon>
        <taxon>Embryophyta</taxon>
        <taxon>Tracheophyta</taxon>
        <taxon>Spermatophyta</taxon>
        <taxon>Magnoliopsida</taxon>
        <taxon>eudicotyledons</taxon>
        <taxon>Gunneridae</taxon>
        <taxon>Pentapetalae</taxon>
        <taxon>rosids</taxon>
        <taxon>fabids</taxon>
        <taxon>Fabales</taxon>
        <taxon>Fabaceae</taxon>
        <taxon>Papilionoideae</taxon>
        <taxon>50 kb inversion clade</taxon>
        <taxon>dalbergioids sensu lato</taxon>
        <taxon>Dalbergieae</taxon>
        <taxon>Pterocarpus clade</taxon>
        <taxon>Arachis</taxon>
    </lineage>
</organism>
<keyword evidence="2" id="KW-1185">Reference proteome</keyword>
<evidence type="ECO:0000313" key="1">
    <source>
        <dbReference type="EMBL" id="RYR31872.1"/>
    </source>
</evidence>
<gene>
    <name evidence="1" type="ORF">Ahy_B01g056809</name>
</gene>
<dbReference type="EMBL" id="SDMP01000011">
    <property type="protein sequence ID" value="RYR31872.1"/>
    <property type="molecule type" value="Genomic_DNA"/>
</dbReference>
<protein>
    <submittedName>
        <fullName evidence="1">Uncharacterized protein</fullName>
    </submittedName>
</protein>
<dbReference type="Proteomes" id="UP000289738">
    <property type="component" value="Chromosome B01"/>
</dbReference>
<proteinExistence type="predicted"/>
<sequence length="70" mass="8300">MILLCKLQTYIIVVIDPPLTLTFLFNDYRDNQPSRFCFYKAEKPMYTSRRNLPPSNIDNSKIVYSIVSHR</sequence>
<dbReference type="AlphaFoldDB" id="A0A445AZK1"/>